<dbReference type="EMBL" id="CALNXI010004800">
    <property type="protein sequence ID" value="CAH3196478.1"/>
    <property type="molecule type" value="Genomic_DNA"/>
</dbReference>
<feature type="transmembrane region" description="Helical" evidence="10">
    <location>
        <begin position="15"/>
        <end position="37"/>
    </location>
</feature>
<comment type="similarity">
    <text evidence="9">Belongs to the G-protein coupled receptor 1 family.</text>
</comment>
<dbReference type="InterPro" id="IPR000276">
    <property type="entry name" value="GPCR_Rhodpsn"/>
</dbReference>
<evidence type="ECO:0000256" key="1">
    <source>
        <dbReference type="ARBA" id="ARBA00004651"/>
    </source>
</evidence>
<evidence type="ECO:0000256" key="6">
    <source>
        <dbReference type="ARBA" id="ARBA00023136"/>
    </source>
</evidence>
<feature type="transmembrane region" description="Helical" evidence="10">
    <location>
        <begin position="92"/>
        <end position="113"/>
    </location>
</feature>
<dbReference type="Pfam" id="PF00001">
    <property type="entry name" value="7tm_1"/>
    <property type="match status" value="1"/>
</dbReference>
<dbReference type="SUPFAM" id="SSF81321">
    <property type="entry name" value="Family A G protein-coupled receptor-like"/>
    <property type="match status" value="1"/>
</dbReference>
<feature type="transmembrane region" description="Helical" evidence="10">
    <location>
        <begin position="247"/>
        <end position="268"/>
    </location>
</feature>
<keyword evidence="13" id="KW-1185">Reference proteome</keyword>
<dbReference type="CDD" id="cd00637">
    <property type="entry name" value="7tm_classA_rhodopsin-like"/>
    <property type="match status" value="1"/>
</dbReference>
<keyword evidence="5 9" id="KW-0297">G-protein coupled receptor</keyword>
<accession>A0ABN8SY52</accession>
<evidence type="ECO:0000256" key="3">
    <source>
        <dbReference type="ARBA" id="ARBA00022692"/>
    </source>
</evidence>
<evidence type="ECO:0000256" key="2">
    <source>
        <dbReference type="ARBA" id="ARBA00022475"/>
    </source>
</evidence>
<evidence type="ECO:0000256" key="4">
    <source>
        <dbReference type="ARBA" id="ARBA00022989"/>
    </source>
</evidence>
<organism evidence="12 13">
    <name type="scientific">Porites evermanni</name>
    <dbReference type="NCBI Taxonomy" id="104178"/>
    <lineage>
        <taxon>Eukaryota</taxon>
        <taxon>Metazoa</taxon>
        <taxon>Cnidaria</taxon>
        <taxon>Anthozoa</taxon>
        <taxon>Hexacorallia</taxon>
        <taxon>Scleractinia</taxon>
        <taxon>Fungiina</taxon>
        <taxon>Poritidae</taxon>
        <taxon>Porites</taxon>
    </lineage>
</organism>
<gene>
    <name evidence="12" type="ORF">PEVE_00032778</name>
</gene>
<comment type="caution">
    <text evidence="12">The sequence shown here is derived from an EMBL/GenBank/DDBJ whole genome shotgun (WGS) entry which is preliminary data.</text>
</comment>
<evidence type="ECO:0000256" key="9">
    <source>
        <dbReference type="RuleBase" id="RU000688"/>
    </source>
</evidence>
<keyword evidence="8 9" id="KW-0807">Transducer</keyword>
<keyword evidence="6 10" id="KW-0472">Membrane</keyword>
<evidence type="ECO:0000259" key="11">
    <source>
        <dbReference type="PROSITE" id="PS50262"/>
    </source>
</evidence>
<evidence type="ECO:0000256" key="5">
    <source>
        <dbReference type="ARBA" id="ARBA00023040"/>
    </source>
</evidence>
<keyword evidence="7 9" id="KW-0675">Receptor</keyword>
<feature type="transmembrane region" description="Helical" evidence="10">
    <location>
        <begin position="49"/>
        <end position="72"/>
    </location>
</feature>
<keyword evidence="2" id="KW-1003">Cell membrane</keyword>
<proteinExistence type="inferred from homology"/>
<feature type="transmembrane region" description="Helical" evidence="10">
    <location>
        <begin position="212"/>
        <end position="235"/>
    </location>
</feature>
<dbReference type="Proteomes" id="UP001159427">
    <property type="component" value="Unassembled WGS sequence"/>
</dbReference>
<feature type="transmembrane region" description="Helical" evidence="10">
    <location>
        <begin position="133"/>
        <end position="154"/>
    </location>
</feature>
<feature type="domain" description="G-protein coupled receptors family 1 profile" evidence="11">
    <location>
        <begin position="28"/>
        <end position="266"/>
    </location>
</feature>
<comment type="subcellular location">
    <subcellularLocation>
        <location evidence="1">Cell membrane</location>
        <topology evidence="1">Multi-pass membrane protein</topology>
    </subcellularLocation>
</comment>
<sequence length="323" mass="36771">YSPTEETRLATMLCLAINCIIWPTGLTANVLVFITVLRKPQLRTVYNTSVLYLMAADLCVIVLTQTANIAYLVNKILTNDYSCSLFFVYNLFTWWCHGLSFFTLLIISIERYFAILHPFKYEASVTKTRVSRVVLISWMLWSIVVLNLHLIPYVSHTTRLITTVSLVLPSSISTLVIYFKIYREIRVNIVHIDLPGNTPPLVNYDRKSSKTIGLIIGAQIASFMPGICLNIVHAFSLIQEDLLIHGIFPFAETAALMNALLDPVIYFWRSRDACRSIKELCCNCLVVKPNVRSLQTQKNLTFSNIQLKSFHKSLTVNEIISRP</sequence>
<feature type="transmembrane region" description="Helical" evidence="10">
    <location>
        <begin position="160"/>
        <end position="179"/>
    </location>
</feature>
<dbReference type="PANTHER" id="PTHR24249">
    <property type="entry name" value="HISTAMINE RECEPTOR-RELATED G-PROTEIN COUPLED RECEPTOR"/>
    <property type="match status" value="1"/>
</dbReference>
<feature type="non-terminal residue" evidence="12">
    <location>
        <position position="1"/>
    </location>
</feature>
<evidence type="ECO:0000256" key="10">
    <source>
        <dbReference type="SAM" id="Phobius"/>
    </source>
</evidence>
<keyword evidence="4 10" id="KW-1133">Transmembrane helix</keyword>
<dbReference type="InterPro" id="IPR050569">
    <property type="entry name" value="TAAR"/>
</dbReference>
<dbReference type="PROSITE" id="PS00237">
    <property type="entry name" value="G_PROTEIN_RECEP_F1_1"/>
    <property type="match status" value="1"/>
</dbReference>
<evidence type="ECO:0000313" key="12">
    <source>
        <dbReference type="EMBL" id="CAH3196478.1"/>
    </source>
</evidence>
<protein>
    <recommendedName>
        <fullName evidence="11">G-protein coupled receptors family 1 profile domain-containing protein</fullName>
    </recommendedName>
</protein>
<keyword evidence="3 9" id="KW-0812">Transmembrane</keyword>
<dbReference type="PRINTS" id="PR00237">
    <property type="entry name" value="GPCRRHODOPSN"/>
</dbReference>
<evidence type="ECO:0000256" key="8">
    <source>
        <dbReference type="ARBA" id="ARBA00023224"/>
    </source>
</evidence>
<dbReference type="InterPro" id="IPR017452">
    <property type="entry name" value="GPCR_Rhodpsn_7TM"/>
</dbReference>
<dbReference type="PROSITE" id="PS50262">
    <property type="entry name" value="G_PROTEIN_RECEP_F1_2"/>
    <property type="match status" value="1"/>
</dbReference>
<dbReference type="Gene3D" id="1.20.1070.10">
    <property type="entry name" value="Rhodopsin 7-helix transmembrane proteins"/>
    <property type="match status" value="1"/>
</dbReference>
<dbReference type="PANTHER" id="PTHR24249:SF372">
    <property type="entry name" value="G-PROTEIN COUPLED RECEPTORS FAMILY 1 PROFILE DOMAIN-CONTAINING PROTEIN"/>
    <property type="match status" value="1"/>
</dbReference>
<reference evidence="12 13" key="1">
    <citation type="submission" date="2022-05" db="EMBL/GenBank/DDBJ databases">
        <authorList>
            <consortium name="Genoscope - CEA"/>
            <person name="William W."/>
        </authorList>
    </citation>
    <scope>NUCLEOTIDE SEQUENCE [LARGE SCALE GENOMIC DNA]</scope>
</reference>
<evidence type="ECO:0000256" key="7">
    <source>
        <dbReference type="ARBA" id="ARBA00023170"/>
    </source>
</evidence>
<evidence type="ECO:0000313" key="13">
    <source>
        <dbReference type="Proteomes" id="UP001159427"/>
    </source>
</evidence>
<name>A0ABN8SY52_9CNID</name>